<dbReference type="Gene3D" id="3.30.30.170">
    <property type="match status" value="1"/>
</dbReference>
<evidence type="ECO:0000256" key="1">
    <source>
        <dbReference type="ARBA" id="ARBA00022741"/>
    </source>
</evidence>
<evidence type="ECO:0000259" key="4">
    <source>
        <dbReference type="PROSITE" id="PS51722"/>
    </source>
</evidence>
<dbReference type="InterPro" id="IPR027417">
    <property type="entry name" value="P-loop_NTPase"/>
</dbReference>
<dbReference type="AlphaFoldDB" id="A0A6C0JAD9"/>
<dbReference type="Pfam" id="PF00009">
    <property type="entry name" value="GTP_EFTU"/>
    <property type="match status" value="1"/>
</dbReference>
<dbReference type="Gene3D" id="3.40.50.300">
    <property type="entry name" value="P-loop containing nucleotide triphosphate hydrolases"/>
    <property type="match status" value="1"/>
</dbReference>
<evidence type="ECO:0000313" key="5">
    <source>
        <dbReference type="EMBL" id="QHU00604.1"/>
    </source>
</evidence>
<sequence>MSGNITLTSEKNESYINLMSIALKNEIRLSNVVNNQAIINIGTAGHVAQGKSSVVRQLTGVATQVHKKEKEQNITIRLGYANCKLFRNPTTNKVYTFPDTTKIAYDPHTKVKLELLYQISFVDCPGHHSYISTMISGSAIMDYVLVVIAANESIPQPQTHEHLIALDYSGMDRNNICYLLNKLDLVKPKHVKEHRDKLNAYLKTNFGENYNNILPISAATGDNMDAVIVNIAKHVYKRLPKTIEQASDILKMYIVRSYNINRPNTSWNDLQGAVVGGSILAGVLAEDDIIEIRPGIINIINGKRVIQPLVSRVSALKSGSNNIDVAIPGGLIGVNLGLYAGLSGDDKLKGQILSHIGKGDPIYDCMTGSFRSVSALSGDVNQKLGELAVGDKINIVVNGIMNVSATILTFKIKKSKGKSSDMKGTILVKLDKPVVMNLEKNNCVAMELNGHLVAGLNIKTAECSMPIVYGADITEEMSLWKPIEWNIINDLHDYHNDTEMDFNKLASNITHITEKAVKVSCPIPVSKCLNLTTYLSDIDIFIAAIKPKSIKNSVDLKHVFVSNIEHELPNSKPRFNQKDVLLLSGRYNQTIINKFVDSFCNKLLTCPSCKSTITILDKDSKTKMVSRECQICHAVTYLSSLMMRDIL</sequence>
<dbReference type="PANTHER" id="PTHR42854">
    <property type="entry name" value="EUKARYOTIC TRANSLATION INITIATION FACTOR 2 SUBUNIT 3 FAMILY MEMBER"/>
    <property type="match status" value="1"/>
</dbReference>
<evidence type="ECO:0000256" key="2">
    <source>
        <dbReference type="ARBA" id="ARBA00022917"/>
    </source>
</evidence>
<dbReference type="GO" id="GO:0005829">
    <property type="term" value="C:cytosol"/>
    <property type="evidence" value="ECO:0007669"/>
    <property type="project" value="TreeGrafter"/>
</dbReference>
<organism evidence="5">
    <name type="scientific">viral metagenome</name>
    <dbReference type="NCBI Taxonomy" id="1070528"/>
    <lineage>
        <taxon>unclassified sequences</taxon>
        <taxon>metagenomes</taxon>
        <taxon>organismal metagenomes</taxon>
    </lineage>
</organism>
<feature type="domain" description="Tr-type G" evidence="4">
    <location>
        <begin position="36"/>
        <end position="241"/>
    </location>
</feature>
<dbReference type="GO" id="GO:0003924">
    <property type="term" value="F:GTPase activity"/>
    <property type="evidence" value="ECO:0007669"/>
    <property type="project" value="InterPro"/>
</dbReference>
<dbReference type="EMBL" id="MN740328">
    <property type="protein sequence ID" value="QHU00604.1"/>
    <property type="molecule type" value="Genomic_DNA"/>
</dbReference>
<dbReference type="PRINTS" id="PR00315">
    <property type="entry name" value="ELONGATNFCT"/>
</dbReference>
<dbReference type="PROSITE" id="PS51722">
    <property type="entry name" value="G_TR_2"/>
    <property type="match status" value="1"/>
</dbReference>
<dbReference type="GO" id="GO:0003743">
    <property type="term" value="F:translation initiation factor activity"/>
    <property type="evidence" value="ECO:0007669"/>
    <property type="project" value="InterPro"/>
</dbReference>
<keyword evidence="3" id="KW-0342">GTP-binding</keyword>
<dbReference type="SUPFAM" id="SSF52540">
    <property type="entry name" value="P-loop containing nucleoside triphosphate hydrolases"/>
    <property type="match status" value="1"/>
</dbReference>
<dbReference type="GO" id="GO:0001731">
    <property type="term" value="P:formation of translation preinitiation complex"/>
    <property type="evidence" value="ECO:0007669"/>
    <property type="project" value="TreeGrafter"/>
</dbReference>
<reference evidence="5" key="1">
    <citation type="journal article" date="2020" name="Nature">
        <title>Giant virus diversity and host interactions through global metagenomics.</title>
        <authorList>
            <person name="Schulz F."/>
            <person name="Roux S."/>
            <person name="Paez-Espino D."/>
            <person name="Jungbluth S."/>
            <person name="Walsh D.A."/>
            <person name="Denef V.J."/>
            <person name="McMahon K.D."/>
            <person name="Konstantinidis K.T."/>
            <person name="Eloe-Fadrosh E.A."/>
            <person name="Kyrpides N.C."/>
            <person name="Woyke T."/>
        </authorList>
    </citation>
    <scope>NUCLEOTIDE SEQUENCE</scope>
    <source>
        <strain evidence="5">GVMAG-M-3300025860-20</strain>
    </source>
</reference>
<keyword evidence="2" id="KW-0648">Protein biosynthesis</keyword>
<dbReference type="InterPro" id="IPR002735">
    <property type="entry name" value="Transl_init_fac_IF2/IF5_dom"/>
</dbReference>
<evidence type="ECO:0000256" key="3">
    <source>
        <dbReference type="ARBA" id="ARBA00023134"/>
    </source>
</evidence>
<dbReference type="Pfam" id="PF01873">
    <property type="entry name" value="eIF-5_eIF-2B"/>
    <property type="match status" value="1"/>
</dbReference>
<dbReference type="InterPro" id="IPR009000">
    <property type="entry name" value="Transl_B-barrel_sf"/>
</dbReference>
<name>A0A6C0JAD9_9ZZZZ</name>
<dbReference type="SUPFAM" id="SSF50447">
    <property type="entry name" value="Translation proteins"/>
    <property type="match status" value="1"/>
</dbReference>
<dbReference type="InterPro" id="IPR050543">
    <property type="entry name" value="eIF2G"/>
</dbReference>
<dbReference type="GO" id="GO:0005525">
    <property type="term" value="F:GTP binding"/>
    <property type="evidence" value="ECO:0007669"/>
    <property type="project" value="UniProtKB-KW"/>
</dbReference>
<protein>
    <recommendedName>
        <fullName evidence="4">Tr-type G domain-containing protein</fullName>
    </recommendedName>
</protein>
<dbReference type="GO" id="GO:0000049">
    <property type="term" value="F:tRNA binding"/>
    <property type="evidence" value="ECO:0007669"/>
    <property type="project" value="TreeGrafter"/>
</dbReference>
<proteinExistence type="predicted"/>
<dbReference type="Gene3D" id="2.40.30.10">
    <property type="entry name" value="Translation factors"/>
    <property type="match status" value="1"/>
</dbReference>
<dbReference type="PANTHER" id="PTHR42854:SF3">
    <property type="entry name" value="EUKARYOTIC TRANSLATION INITIATION FACTOR 2 SUBUNIT 3-RELATED"/>
    <property type="match status" value="1"/>
</dbReference>
<dbReference type="InterPro" id="IPR000795">
    <property type="entry name" value="T_Tr_GTP-bd_dom"/>
</dbReference>
<accession>A0A6C0JAD9</accession>
<keyword evidence="1" id="KW-0547">Nucleotide-binding</keyword>